<evidence type="ECO:0000256" key="7">
    <source>
        <dbReference type="ARBA" id="ARBA00022692"/>
    </source>
</evidence>
<dbReference type="InterPro" id="IPR003591">
    <property type="entry name" value="Leu-rich_rpt_typical-subtyp"/>
</dbReference>
<evidence type="ECO:0000256" key="2">
    <source>
        <dbReference type="ARBA" id="ARBA00008684"/>
    </source>
</evidence>
<dbReference type="InterPro" id="IPR052422">
    <property type="entry name" value="Auxin_Ser/Thr_Kinase"/>
</dbReference>
<feature type="transmembrane region" description="Helical" evidence="22">
    <location>
        <begin position="504"/>
        <end position="528"/>
    </location>
</feature>
<evidence type="ECO:0000256" key="14">
    <source>
        <dbReference type="ARBA" id="ARBA00023136"/>
    </source>
</evidence>
<comment type="catalytic activity">
    <reaction evidence="18">
        <text>L-threonyl-[protein] + ATP = O-phospho-L-threonyl-[protein] + ADP + H(+)</text>
        <dbReference type="Rhea" id="RHEA:46608"/>
        <dbReference type="Rhea" id="RHEA-COMP:11060"/>
        <dbReference type="Rhea" id="RHEA-COMP:11605"/>
        <dbReference type="ChEBI" id="CHEBI:15378"/>
        <dbReference type="ChEBI" id="CHEBI:30013"/>
        <dbReference type="ChEBI" id="CHEBI:30616"/>
        <dbReference type="ChEBI" id="CHEBI:61977"/>
        <dbReference type="ChEBI" id="CHEBI:456216"/>
        <dbReference type="EC" id="2.7.11.1"/>
    </reaction>
</comment>
<dbReference type="PROSITE" id="PS50011">
    <property type="entry name" value="PROTEIN_KINASE_DOM"/>
    <property type="match status" value="1"/>
</dbReference>
<sequence length="958" mass="103236">MEPVVILLASIIAAFSIVASATQTNPDDAAAMHALARALGADGAMKWSPDTDPCSWNRVLCSDGRVTSIQMGNQSLAGSLPPELGNLTALTRLELQNNRISGQLPSLAGLSSLQFLLLHDNNFSFISSNFFVGLTSLNAVYLDNNPFEPWKIPGSLRDAGGLVNFSANSANVSGTVPDFLATAFPSLDHLALAFNILSGHLPAAFIGSGIRSLWLNNQVGGNSLSGGISVIQNMTGLEQLWLQSNSFSGPLPDISALVGLRDLQLRDNQLTGPVPNSFTTSKSLTRITLTNNLLQGPVPEFSDSVQELDLDPKTESFCLEKPGAHCDSIVDILLSIVKSFEYPVRFGENWKGNDPCGGDWLGITCDDRGNITVTNFQKMGLNGTISPDFAKLPALQKLLLSNNNLTGTIPATLTSLPYLTEVDLSDNLISGEVPNFPKTVLLKTQGNPNIGINVLNPVSFPPGRNNSIPASSVPPGRNNSIHGISESNEVPGIKGKSNSIQPGIIIGSVLAAICIISLVALLTTWHYYKKNSLNFNRVQSPNTTVIHPRHSGSGPDLVKVTVAGSSANAGSTSENYSRASSGSTDVHVVEAGNMMISIQVLRSVTNNFGEENILGRGGFGTVYKGELHDGTKIAVKRMESGVLGTKGLNEFKSEIAVLTKVRHRNLVSLLGYCLDGMERLLVYEYMPQGALSRHLFDWREEGLKPLEWKKRLSIALDVARGVEYLHSLAHQSFIHRDLKPSNILLGDDMKAKVADFGLVRLADGKGCFVETRLAGTFGYLAPEYAVTGRVTTKSDVFSFGVILMELITGRKALDESQPEESAHLVTWFRRIQLSKELFHKAIDPVISLEEETLTSIGTVAQLAGYCCAREPHQRPDMGHAVNVISSLSELWKPSDPDSDDSYGIDLDMTLPQALKKWQAFEDGDSATSSFLATLSNTQHSIPTRPAGFAESFTSADGR</sequence>
<keyword evidence="4" id="KW-0723">Serine/threonine-protein kinase</keyword>
<keyword evidence="11 25" id="KW-0418">Kinase</keyword>
<evidence type="ECO:0000256" key="19">
    <source>
        <dbReference type="ARBA" id="ARBA00048679"/>
    </source>
</evidence>
<keyword evidence="6" id="KW-0808">Transferase</keyword>
<keyword evidence="10 20" id="KW-0547">Nucleotide-binding</keyword>
<dbReference type="SUPFAM" id="SSF52058">
    <property type="entry name" value="L domain-like"/>
    <property type="match status" value="2"/>
</dbReference>
<dbReference type="InterPro" id="IPR008271">
    <property type="entry name" value="Ser/Thr_kinase_AS"/>
</dbReference>
<evidence type="ECO:0000256" key="20">
    <source>
        <dbReference type="PROSITE-ProRule" id="PRU10141"/>
    </source>
</evidence>
<dbReference type="Proteomes" id="UP001418222">
    <property type="component" value="Unassembled WGS sequence"/>
</dbReference>
<evidence type="ECO:0000256" key="1">
    <source>
        <dbReference type="ARBA" id="ARBA00004162"/>
    </source>
</evidence>
<keyword evidence="8 23" id="KW-0732">Signal</keyword>
<dbReference type="InterPro" id="IPR032675">
    <property type="entry name" value="LRR_dom_sf"/>
</dbReference>
<dbReference type="InterPro" id="IPR017441">
    <property type="entry name" value="Protein_kinase_ATP_BS"/>
</dbReference>
<dbReference type="InterPro" id="IPR013210">
    <property type="entry name" value="LRR_N_plant-typ"/>
</dbReference>
<dbReference type="Gene3D" id="1.10.510.10">
    <property type="entry name" value="Transferase(Phosphotransferase) domain 1"/>
    <property type="match status" value="1"/>
</dbReference>
<evidence type="ECO:0000256" key="23">
    <source>
        <dbReference type="SAM" id="SignalP"/>
    </source>
</evidence>
<dbReference type="InterPro" id="IPR011009">
    <property type="entry name" value="Kinase-like_dom_sf"/>
</dbReference>
<dbReference type="FunFam" id="3.80.10.10:FF:000190">
    <property type="entry name" value="Receptor-like kinase TMK4"/>
    <property type="match status" value="1"/>
</dbReference>
<keyword evidence="16 25" id="KW-0675">Receptor</keyword>
<dbReference type="Gene3D" id="3.30.200.20">
    <property type="entry name" value="Phosphorylase Kinase, domain 1"/>
    <property type="match status" value="1"/>
</dbReference>
<dbReference type="SMART" id="SM00369">
    <property type="entry name" value="LRR_TYP"/>
    <property type="match status" value="4"/>
</dbReference>
<dbReference type="PROSITE" id="PS00108">
    <property type="entry name" value="PROTEIN_KINASE_ST"/>
    <property type="match status" value="1"/>
</dbReference>
<dbReference type="PANTHER" id="PTHR47986">
    <property type="entry name" value="OSJNBA0070M12.3 PROTEIN"/>
    <property type="match status" value="1"/>
</dbReference>
<evidence type="ECO:0000256" key="22">
    <source>
        <dbReference type="SAM" id="Phobius"/>
    </source>
</evidence>
<dbReference type="Pfam" id="PF00560">
    <property type="entry name" value="LRR_1"/>
    <property type="match status" value="1"/>
</dbReference>
<proteinExistence type="inferred from homology"/>
<organism evidence="25 26">
    <name type="scientific">Platanthera zijinensis</name>
    <dbReference type="NCBI Taxonomy" id="2320716"/>
    <lineage>
        <taxon>Eukaryota</taxon>
        <taxon>Viridiplantae</taxon>
        <taxon>Streptophyta</taxon>
        <taxon>Embryophyta</taxon>
        <taxon>Tracheophyta</taxon>
        <taxon>Spermatophyta</taxon>
        <taxon>Magnoliopsida</taxon>
        <taxon>Liliopsida</taxon>
        <taxon>Asparagales</taxon>
        <taxon>Orchidaceae</taxon>
        <taxon>Orchidoideae</taxon>
        <taxon>Orchideae</taxon>
        <taxon>Orchidinae</taxon>
        <taxon>Platanthera</taxon>
    </lineage>
</organism>
<dbReference type="CDD" id="cd14066">
    <property type="entry name" value="STKc_IRAK"/>
    <property type="match status" value="1"/>
</dbReference>
<dbReference type="InterPro" id="IPR001611">
    <property type="entry name" value="Leu-rich_rpt"/>
</dbReference>
<comment type="subcellular location">
    <subcellularLocation>
        <location evidence="1">Cell membrane</location>
        <topology evidence="1">Single-pass membrane protein</topology>
    </subcellularLocation>
</comment>
<feature type="chain" id="PRO_5042936735" description="non-specific serine/threonine protein kinase" evidence="23">
    <location>
        <begin position="22"/>
        <end position="958"/>
    </location>
</feature>
<dbReference type="Pfam" id="PF07714">
    <property type="entry name" value="PK_Tyr_Ser-Thr"/>
    <property type="match status" value="1"/>
</dbReference>
<evidence type="ECO:0000256" key="5">
    <source>
        <dbReference type="ARBA" id="ARBA00022614"/>
    </source>
</evidence>
<evidence type="ECO:0000256" key="8">
    <source>
        <dbReference type="ARBA" id="ARBA00022729"/>
    </source>
</evidence>
<dbReference type="PROSITE" id="PS00107">
    <property type="entry name" value="PROTEIN_KINASE_ATP"/>
    <property type="match status" value="1"/>
</dbReference>
<evidence type="ECO:0000256" key="10">
    <source>
        <dbReference type="ARBA" id="ARBA00022741"/>
    </source>
</evidence>
<accession>A0AAP0G174</accession>
<keyword evidence="15" id="KW-1015">Disulfide bond</keyword>
<evidence type="ECO:0000256" key="12">
    <source>
        <dbReference type="ARBA" id="ARBA00022840"/>
    </source>
</evidence>
<evidence type="ECO:0000256" key="17">
    <source>
        <dbReference type="ARBA" id="ARBA00023180"/>
    </source>
</evidence>
<dbReference type="GO" id="GO:0005524">
    <property type="term" value="F:ATP binding"/>
    <property type="evidence" value="ECO:0007669"/>
    <property type="project" value="UniProtKB-UniRule"/>
</dbReference>
<dbReference type="PANTHER" id="PTHR47986:SF29">
    <property type="entry name" value="RECEPTOR PROTEIN KINASE TMK1"/>
    <property type="match status" value="1"/>
</dbReference>
<evidence type="ECO:0000259" key="24">
    <source>
        <dbReference type="PROSITE" id="PS50011"/>
    </source>
</evidence>
<keyword evidence="7 22" id="KW-0812">Transmembrane</keyword>
<dbReference type="SUPFAM" id="SSF56112">
    <property type="entry name" value="Protein kinase-like (PK-like)"/>
    <property type="match status" value="1"/>
</dbReference>
<dbReference type="InterPro" id="IPR001245">
    <property type="entry name" value="Ser-Thr/Tyr_kinase_cat_dom"/>
</dbReference>
<evidence type="ECO:0000256" key="9">
    <source>
        <dbReference type="ARBA" id="ARBA00022737"/>
    </source>
</evidence>
<dbReference type="EC" id="2.7.11.1" evidence="3"/>
<dbReference type="FunFam" id="1.10.510.10:FF:000198">
    <property type="entry name" value="receptor protein kinase TMK1"/>
    <property type="match status" value="1"/>
</dbReference>
<dbReference type="GO" id="GO:0005886">
    <property type="term" value="C:plasma membrane"/>
    <property type="evidence" value="ECO:0007669"/>
    <property type="project" value="UniProtKB-SubCell"/>
</dbReference>
<evidence type="ECO:0000313" key="25">
    <source>
        <dbReference type="EMBL" id="KAK8931210.1"/>
    </source>
</evidence>
<keyword evidence="13 22" id="KW-1133">Transmembrane helix</keyword>
<comment type="catalytic activity">
    <reaction evidence="19">
        <text>L-seryl-[protein] + ATP = O-phospho-L-seryl-[protein] + ADP + H(+)</text>
        <dbReference type="Rhea" id="RHEA:17989"/>
        <dbReference type="Rhea" id="RHEA-COMP:9863"/>
        <dbReference type="Rhea" id="RHEA-COMP:11604"/>
        <dbReference type="ChEBI" id="CHEBI:15378"/>
        <dbReference type="ChEBI" id="CHEBI:29999"/>
        <dbReference type="ChEBI" id="CHEBI:30616"/>
        <dbReference type="ChEBI" id="CHEBI:83421"/>
        <dbReference type="ChEBI" id="CHEBI:456216"/>
        <dbReference type="EC" id="2.7.11.1"/>
    </reaction>
</comment>
<evidence type="ECO:0000256" key="21">
    <source>
        <dbReference type="SAM" id="MobiDB-lite"/>
    </source>
</evidence>
<evidence type="ECO:0000256" key="3">
    <source>
        <dbReference type="ARBA" id="ARBA00012513"/>
    </source>
</evidence>
<evidence type="ECO:0000256" key="6">
    <source>
        <dbReference type="ARBA" id="ARBA00022679"/>
    </source>
</evidence>
<comment type="caution">
    <text evidence="25">The sequence shown here is derived from an EMBL/GenBank/DDBJ whole genome shotgun (WGS) entry which is preliminary data.</text>
</comment>
<dbReference type="EMBL" id="JBBWWQ010000014">
    <property type="protein sequence ID" value="KAK8931210.1"/>
    <property type="molecule type" value="Genomic_DNA"/>
</dbReference>
<keyword evidence="26" id="KW-1185">Reference proteome</keyword>
<evidence type="ECO:0000256" key="15">
    <source>
        <dbReference type="ARBA" id="ARBA00023157"/>
    </source>
</evidence>
<evidence type="ECO:0000256" key="11">
    <source>
        <dbReference type="ARBA" id="ARBA00022777"/>
    </source>
</evidence>
<dbReference type="GO" id="GO:0004674">
    <property type="term" value="F:protein serine/threonine kinase activity"/>
    <property type="evidence" value="ECO:0007669"/>
    <property type="project" value="UniProtKB-KW"/>
</dbReference>
<evidence type="ECO:0000256" key="4">
    <source>
        <dbReference type="ARBA" id="ARBA00022527"/>
    </source>
</evidence>
<evidence type="ECO:0000313" key="26">
    <source>
        <dbReference type="Proteomes" id="UP001418222"/>
    </source>
</evidence>
<dbReference type="FunFam" id="3.30.200.20:FF:000226">
    <property type="entry name" value="receptor protein kinase TMK1"/>
    <property type="match status" value="1"/>
</dbReference>
<feature type="region of interest" description="Disordered" evidence="21">
    <location>
        <begin position="939"/>
        <end position="958"/>
    </location>
</feature>
<dbReference type="Gene3D" id="3.80.10.10">
    <property type="entry name" value="Ribonuclease Inhibitor"/>
    <property type="match status" value="2"/>
</dbReference>
<name>A0AAP0G174_9ASPA</name>
<feature type="domain" description="Protein kinase" evidence="24">
    <location>
        <begin position="608"/>
        <end position="887"/>
    </location>
</feature>
<feature type="binding site" evidence="20">
    <location>
        <position position="636"/>
    </location>
    <ligand>
        <name>ATP</name>
        <dbReference type="ChEBI" id="CHEBI:30616"/>
    </ligand>
</feature>
<keyword evidence="14 22" id="KW-0472">Membrane</keyword>
<keyword evidence="9" id="KW-0677">Repeat</keyword>
<gene>
    <name evidence="25" type="primary">TMK1</name>
    <name evidence="25" type="ORF">KSP39_PZI016761</name>
</gene>
<evidence type="ECO:0000256" key="18">
    <source>
        <dbReference type="ARBA" id="ARBA00047899"/>
    </source>
</evidence>
<keyword evidence="17" id="KW-0325">Glycoprotein</keyword>
<comment type="similarity">
    <text evidence="2">Belongs to the protein kinase superfamily. Ser/Thr protein kinase family.</text>
</comment>
<dbReference type="InterPro" id="IPR000719">
    <property type="entry name" value="Prot_kinase_dom"/>
</dbReference>
<protein>
    <recommendedName>
        <fullName evidence="3">non-specific serine/threonine protein kinase</fullName>
        <ecNumber evidence="3">2.7.11.1</ecNumber>
    </recommendedName>
</protein>
<feature type="signal peptide" evidence="23">
    <location>
        <begin position="1"/>
        <end position="21"/>
    </location>
</feature>
<reference evidence="25 26" key="1">
    <citation type="journal article" date="2022" name="Nat. Plants">
        <title>Genomes of leafy and leafless Platanthera orchids illuminate the evolution of mycoheterotrophy.</title>
        <authorList>
            <person name="Li M.H."/>
            <person name="Liu K.W."/>
            <person name="Li Z."/>
            <person name="Lu H.C."/>
            <person name="Ye Q.L."/>
            <person name="Zhang D."/>
            <person name="Wang J.Y."/>
            <person name="Li Y.F."/>
            <person name="Zhong Z.M."/>
            <person name="Liu X."/>
            <person name="Yu X."/>
            <person name="Liu D.K."/>
            <person name="Tu X.D."/>
            <person name="Liu B."/>
            <person name="Hao Y."/>
            <person name="Liao X.Y."/>
            <person name="Jiang Y.T."/>
            <person name="Sun W.H."/>
            <person name="Chen J."/>
            <person name="Chen Y.Q."/>
            <person name="Ai Y."/>
            <person name="Zhai J.W."/>
            <person name="Wu S.S."/>
            <person name="Zhou Z."/>
            <person name="Hsiao Y.Y."/>
            <person name="Wu W.L."/>
            <person name="Chen Y.Y."/>
            <person name="Lin Y.F."/>
            <person name="Hsu J.L."/>
            <person name="Li C.Y."/>
            <person name="Wang Z.W."/>
            <person name="Zhao X."/>
            <person name="Zhong W.Y."/>
            <person name="Ma X.K."/>
            <person name="Ma L."/>
            <person name="Huang J."/>
            <person name="Chen G.Z."/>
            <person name="Huang M.Z."/>
            <person name="Huang L."/>
            <person name="Peng D.H."/>
            <person name="Luo Y.B."/>
            <person name="Zou S.Q."/>
            <person name="Chen S.P."/>
            <person name="Lan S."/>
            <person name="Tsai W.C."/>
            <person name="Van de Peer Y."/>
            <person name="Liu Z.J."/>
        </authorList>
    </citation>
    <scope>NUCLEOTIDE SEQUENCE [LARGE SCALE GENOMIC DNA]</scope>
    <source>
        <strain evidence="25">Lor287</strain>
    </source>
</reference>
<dbReference type="AlphaFoldDB" id="A0AAP0G174"/>
<evidence type="ECO:0000256" key="13">
    <source>
        <dbReference type="ARBA" id="ARBA00022989"/>
    </source>
</evidence>
<dbReference type="FunFam" id="3.80.10.10:FF:000129">
    <property type="entry name" value="Leucine-rich repeat receptor-like kinase"/>
    <property type="match status" value="1"/>
</dbReference>
<keyword evidence="5" id="KW-0433">Leucine-rich repeat</keyword>
<dbReference type="PROSITE" id="PS51450">
    <property type="entry name" value="LRR"/>
    <property type="match status" value="1"/>
</dbReference>
<dbReference type="SMART" id="SM00220">
    <property type="entry name" value="S_TKc"/>
    <property type="match status" value="1"/>
</dbReference>
<evidence type="ECO:0000256" key="16">
    <source>
        <dbReference type="ARBA" id="ARBA00023170"/>
    </source>
</evidence>
<dbReference type="Pfam" id="PF08263">
    <property type="entry name" value="LRRNT_2"/>
    <property type="match status" value="2"/>
</dbReference>
<keyword evidence="12 20" id="KW-0067">ATP-binding</keyword>